<dbReference type="Proteomes" id="UP000570517">
    <property type="component" value="Unassembled WGS sequence"/>
</dbReference>
<protein>
    <recommendedName>
        <fullName evidence="5">DUF2306 domain-containing protein</fullName>
    </recommendedName>
</protein>
<feature type="region of interest" description="Disordered" evidence="1">
    <location>
        <begin position="1"/>
        <end position="20"/>
    </location>
</feature>
<gene>
    <name evidence="3" type="ORF">HLY00_3152</name>
</gene>
<feature type="transmembrane region" description="Helical" evidence="2">
    <location>
        <begin position="122"/>
        <end position="142"/>
    </location>
</feature>
<sequence length="276" mass="29547">MPSSVSQRPRSPAGTDSPRSQAAGLLTSAISWLGVSLVAILCVSGLHFCLYIALAYIAPLVGGDLERWNGNFLPGLFNADNPGATGSIGLHFVTGAVVMVLGCVQLLGVVRARWPGIHRWIGRSYVVLALLTALGGLGFIVLQGTVGAGAMNVGFGLYGILMVVAAIQTFRHARAGDFRAHRTWAIRLFALVIASWLYRLEYGLSGLLEWGGRTPDFRGWFDVVMTFFFYLPNLAVAELYVRAQRSDSSITLRLSACVALAVSVLVVTAGVYAQLS</sequence>
<dbReference type="AlphaFoldDB" id="A0A850Q1U9"/>
<keyword evidence="2" id="KW-0472">Membrane</keyword>
<name>A0A850Q1U9_9MYCO</name>
<evidence type="ECO:0000256" key="1">
    <source>
        <dbReference type="SAM" id="MobiDB-lite"/>
    </source>
</evidence>
<dbReference type="Pfam" id="PF10067">
    <property type="entry name" value="DUF2306"/>
    <property type="match status" value="1"/>
</dbReference>
<evidence type="ECO:0000256" key="2">
    <source>
        <dbReference type="SAM" id="Phobius"/>
    </source>
</evidence>
<dbReference type="InterPro" id="IPR018750">
    <property type="entry name" value="DUF2306_membrane"/>
</dbReference>
<evidence type="ECO:0008006" key="5">
    <source>
        <dbReference type="Google" id="ProtNLM"/>
    </source>
</evidence>
<keyword evidence="2" id="KW-1133">Transmembrane helix</keyword>
<keyword evidence="4" id="KW-1185">Reference proteome</keyword>
<reference evidence="3 4" key="1">
    <citation type="submission" date="2020-05" db="EMBL/GenBank/DDBJ databases">
        <title>Draft genome sequence of Mycobacterium hippocampi DL, isolated from European seabass, Dicentrarchus labrax, reared in fish farms.</title>
        <authorList>
            <person name="Stathopoulou P."/>
            <person name="Asimakis E."/>
            <person name="Tzokas K."/>
            <person name="Batargias C."/>
            <person name="Tsiamis G."/>
        </authorList>
    </citation>
    <scope>NUCLEOTIDE SEQUENCE [LARGE SCALE GENOMIC DNA]</scope>
    <source>
        <strain evidence="3 4">DL</strain>
    </source>
</reference>
<comment type="caution">
    <text evidence="3">The sequence shown here is derived from an EMBL/GenBank/DDBJ whole genome shotgun (WGS) entry which is preliminary data.</text>
</comment>
<evidence type="ECO:0000313" key="4">
    <source>
        <dbReference type="Proteomes" id="UP000570517"/>
    </source>
</evidence>
<feature type="transmembrane region" description="Helical" evidence="2">
    <location>
        <begin position="148"/>
        <end position="170"/>
    </location>
</feature>
<dbReference type="EMBL" id="JABFYL010000050">
    <property type="protein sequence ID" value="NVN54055.1"/>
    <property type="molecule type" value="Genomic_DNA"/>
</dbReference>
<accession>A0A850Q1U9</accession>
<evidence type="ECO:0000313" key="3">
    <source>
        <dbReference type="EMBL" id="NVN54055.1"/>
    </source>
</evidence>
<feature type="transmembrane region" description="Helical" evidence="2">
    <location>
        <begin position="182"/>
        <end position="200"/>
    </location>
</feature>
<feature type="transmembrane region" description="Helical" evidence="2">
    <location>
        <begin position="29"/>
        <end position="58"/>
    </location>
</feature>
<keyword evidence="2" id="KW-0812">Transmembrane</keyword>
<feature type="transmembrane region" description="Helical" evidence="2">
    <location>
        <begin position="88"/>
        <end position="110"/>
    </location>
</feature>
<organism evidence="3 4">
    <name type="scientific">Mycolicibacterium hippocampi</name>
    <dbReference type="NCBI Taxonomy" id="659824"/>
    <lineage>
        <taxon>Bacteria</taxon>
        <taxon>Bacillati</taxon>
        <taxon>Actinomycetota</taxon>
        <taxon>Actinomycetes</taxon>
        <taxon>Mycobacteriales</taxon>
        <taxon>Mycobacteriaceae</taxon>
        <taxon>Mycolicibacterium</taxon>
    </lineage>
</organism>
<feature type="transmembrane region" description="Helical" evidence="2">
    <location>
        <begin position="220"/>
        <end position="240"/>
    </location>
</feature>
<proteinExistence type="predicted"/>
<feature type="transmembrane region" description="Helical" evidence="2">
    <location>
        <begin position="252"/>
        <end position="273"/>
    </location>
</feature>